<organism evidence="6 7">
    <name type="scientific">Phytophthora palmivora</name>
    <dbReference type="NCBI Taxonomy" id="4796"/>
    <lineage>
        <taxon>Eukaryota</taxon>
        <taxon>Sar</taxon>
        <taxon>Stramenopiles</taxon>
        <taxon>Oomycota</taxon>
        <taxon>Peronosporomycetes</taxon>
        <taxon>Peronosporales</taxon>
        <taxon>Peronosporaceae</taxon>
        <taxon>Phytophthora</taxon>
    </lineage>
</organism>
<evidence type="ECO:0000313" key="7">
    <source>
        <dbReference type="Proteomes" id="UP000237271"/>
    </source>
</evidence>
<dbReference type="InterPro" id="IPR031825">
    <property type="entry name" value="RXLR"/>
</dbReference>
<dbReference type="AlphaFoldDB" id="A0A2P4XEP5"/>
<protein>
    <recommendedName>
        <fullName evidence="5">RxLR effector protein</fullName>
    </recommendedName>
</protein>
<evidence type="ECO:0000256" key="4">
    <source>
        <dbReference type="ARBA" id="ARBA00022729"/>
    </source>
</evidence>
<evidence type="ECO:0000256" key="5">
    <source>
        <dbReference type="RuleBase" id="RU367124"/>
    </source>
</evidence>
<name>A0A2P4XEP5_9STRA</name>
<comment type="domain">
    <text evidence="5">The RxLR-dEER motif acts to carry the protein into the host cell cytoplasm through binding to cell surface phosphatidylinositol-3-phosphate.</text>
</comment>
<evidence type="ECO:0000256" key="3">
    <source>
        <dbReference type="ARBA" id="ARBA00022525"/>
    </source>
</evidence>
<comment type="similarity">
    <text evidence="2 5">Belongs to the RxLR effector family.</text>
</comment>
<dbReference type="EMBL" id="NCKW01011219">
    <property type="protein sequence ID" value="POM64018.1"/>
    <property type="molecule type" value="Genomic_DNA"/>
</dbReference>
<gene>
    <name evidence="6" type="ORF">PHPALM_20513</name>
</gene>
<keyword evidence="3 5" id="KW-0964">Secreted</keyword>
<keyword evidence="7" id="KW-1185">Reference proteome</keyword>
<feature type="signal peptide" evidence="5">
    <location>
        <begin position="1"/>
        <end position="20"/>
    </location>
</feature>
<evidence type="ECO:0000256" key="2">
    <source>
        <dbReference type="ARBA" id="ARBA00010400"/>
    </source>
</evidence>
<comment type="function">
    <text evidence="5">Effector that suppresses plant defense responses during pathogen infection.</text>
</comment>
<reference evidence="6 7" key="1">
    <citation type="journal article" date="2017" name="Genome Biol. Evol.">
        <title>Phytophthora megakarya and P. palmivora, closely related causal agents of cacao black pod rot, underwent increases in genome sizes and gene numbers by different mechanisms.</title>
        <authorList>
            <person name="Ali S.S."/>
            <person name="Shao J."/>
            <person name="Lary D.J."/>
            <person name="Kronmiller B."/>
            <person name="Shen D."/>
            <person name="Strem M.D."/>
            <person name="Amoako-Attah I."/>
            <person name="Akrofi A.Y."/>
            <person name="Begoude B.A."/>
            <person name="Ten Hoopen G.M."/>
            <person name="Coulibaly K."/>
            <person name="Kebe B.I."/>
            <person name="Melnick R.L."/>
            <person name="Guiltinan M.J."/>
            <person name="Tyler B.M."/>
            <person name="Meinhardt L.W."/>
            <person name="Bailey B.A."/>
        </authorList>
    </citation>
    <scope>NUCLEOTIDE SEQUENCE [LARGE SCALE GENOMIC DNA]</scope>
    <source>
        <strain evidence="7">sbr112.9</strain>
    </source>
</reference>
<accession>A0A2P4XEP5</accession>
<dbReference type="Pfam" id="PF16810">
    <property type="entry name" value="RXLR"/>
    <property type="match status" value="1"/>
</dbReference>
<evidence type="ECO:0000256" key="1">
    <source>
        <dbReference type="ARBA" id="ARBA00004613"/>
    </source>
</evidence>
<comment type="subcellular location">
    <subcellularLocation>
        <location evidence="1 5">Secreted</location>
    </subcellularLocation>
</comment>
<evidence type="ECO:0000313" key="6">
    <source>
        <dbReference type="EMBL" id="POM64018.1"/>
    </source>
</evidence>
<dbReference type="Proteomes" id="UP000237271">
    <property type="component" value="Unassembled WGS sequence"/>
</dbReference>
<keyword evidence="4 5" id="KW-0732">Signal</keyword>
<proteinExistence type="inferred from homology"/>
<dbReference type="OrthoDB" id="123200at2759"/>
<sequence>MNLKCIVLIVGATHLAIIKASTTAQAELPKVAVDTVIAGINTTRFLTNQEAANEEIRDVNEERLWNIKALFGSKNFAKADLEKMSKSESFKLSKFKEWDKLKTEKIIKRLKNSKYNVMLLEYLNRRSAAIRAGTFKRS</sequence>
<comment type="caution">
    <text evidence="6">The sequence shown here is derived from an EMBL/GenBank/DDBJ whole genome shotgun (WGS) entry which is preliminary data.</text>
</comment>
<feature type="chain" id="PRO_5044996691" description="RxLR effector protein" evidence="5">
    <location>
        <begin position="21"/>
        <end position="138"/>
    </location>
</feature>